<name>A0ACB9SU02_HOLOL</name>
<dbReference type="EMBL" id="CM043021">
    <property type="protein sequence ID" value="KAI4458205.1"/>
    <property type="molecule type" value="Genomic_DNA"/>
</dbReference>
<dbReference type="Proteomes" id="UP001056778">
    <property type="component" value="Chromosome 7"/>
</dbReference>
<comment type="caution">
    <text evidence="1">The sequence shown here is derived from an EMBL/GenBank/DDBJ whole genome shotgun (WGS) entry which is preliminary data.</text>
</comment>
<proteinExistence type="predicted"/>
<protein>
    <submittedName>
        <fullName evidence="1">Centrosomal protein</fullName>
    </submittedName>
</protein>
<reference evidence="1" key="1">
    <citation type="submission" date="2022-04" db="EMBL/GenBank/DDBJ databases">
        <title>Chromosome-scale genome assembly of Holotrichia oblita Faldermann.</title>
        <authorList>
            <person name="Rongchong L."/>
        </authorList>
    </citation>
    <scope>NUCLEOTIDE SEQUENCE</scope>
    <source>
        <strain evidence="1">81SQS9</strain>
    </source>
</reference>
<gene>
    <name evidence="1" type="ORF">MML48_7g00002602</name>
</gene>
<evidence type="ECO:0000313" key="2">
    <source>
        <dbReference type="Proteomes" id="UP001056778"/>
    </source>
</evidence>
<keyword evidence="2" id="KW-1185">Reference proteome</keyword>
<accession>A0ACB9SU02</accession>
<organism evidence="1 2">
    <name type="scientific">Holotrichia oblita</name>
    <name type="common">Chafer beetle</name>
    <dbReference type="NCBI Taxonomy" id="644536"/>
    <lineage>
        <taxon>Eukaryota</taxon>
        <taxon>Metazoa</taxon>
        <taxon>Ecdysozoa</taxon>
        <taxon>Arthropoda</taxon>
        <taxon>Hexapoda</taxon>
        <taxon>Insecta</taxon>
        <taxon>Pterygota</taxon>
        <taxon>Neoptera</taxon>
        <taxon>Endopterygota</taxon>
        <taxon>Coleoptera</taxon>
        <taxon>Polyphaga</taxon>
        <taxon>Scarabaeiformia</taxon>
        <taxon>Scarabaeidae</taxon>
        <taxon>Melolonthinae</taxon>
        <taxon>Holotrichia</taxon>
    </lineage>
</organism>
<sequence>MDWKHIFRLEPENLTEEDKNELLNTIAWHDLDMENLDMQKSLVLLKICQQIMRYKSEQVEALIAELDEIATRQGEEQLRKQEMEYDNRSVKSKRSSSYEMDELEEKYQELKTKFKTQIRNNDKQKKELDKIIENENIALKESLSKTRDKLAEATTQINKFSEEQLANKIKRDEYNETINALEHEKESLKTEIRELGEEKKSYKKQLNEFASEIDSRVDEWKKILDEKNEEIKRLKLLKQDSVKSKCSSINDDNYEPTGQITALNKIISEREDKIHELQKQLEVGAAEMHETTTVLNKLYGERDANLLQISELKQLLKELKKQLKQNNSRCQEQQEQVVFLENLSAKKDKELKEFLDKLKEDGQIELSELIAKLHTIKNQKRYKEKQISDLIKMNNDLQESMLQIERENSEMRSKLGLTDEDVVCITGTLLKEKKQKKLLHELQKNIDKLEEENLSLRLEIQNIGNKTRITEKSNVSQTLKSEVDSSNKTKDKQQSQSIENTINEEAHKAVVDENEALRKGLHEILDSLQTRPDKGLRELKSETLEQLLRALDVKHISGWYHPAMRLQAELHALQGSNMELREQLQIARAQLQSISKSTDQHKETVPVPINQLTEPVINSSSNFDVITNLNTHLMQENEVVTQKNISLSDNLEKYKNSLSDMEQQMVLLYQEYSTEKEDWSKNKETYSKTTSELTEKVDILENKLKEISKYVDKGRDEQAKLKQVSEMSGTIIILNRKALYLENENKKLISELKAVKQDLLDAEIAVKKKINDLKIENNSLSKNIEVLKNNVSNTINLSEHKKLLNDFDNLTLKHRSLLNNVTEICTQNNNEAILMKGSIDLLKNEKEELYSKLKDVISKLNTFEVATYEVDKAIETLSKKLSQIEVNEITERQRANHMTNLYELVKEQLRKSEERYKEFENYNKDLMYRNLSFQECLKEFQDKVINEIDFSDYSAIQSKCGKLLEDNANLAQDIERLQGQLEAVQRLVNTQKLWSSSQEYEFLSLKHQILDLQASTDDKAVISRLSSDVVHARLQEADVQKKIDNILDQYKKLEEEYYEYKNSSETECNKLNDRIKMLTEKNDVLQHIIRQQRQQYFGFVPMSSERRFVDNLIKIYKDKRDSFLSFQKADEHRYESEVIKEQLREQLKLVEELKVTKKNDDKVTKWYNEKSQLQLQELRQRRRSEFVETQLRQALDRINEQDQLMSKLEEELLQACRSSDFSISPDVQSVKLYKNGDNIQETDNVECKVKICKSEETQTLFDASLNPDKSIDEDGMKKLHLELVGAQKQISLKDETIEQLKSKQTELEMNMSMFKSQLGDKQSQITFYEKHIVELQNKKELPAQETKITQDIDITGNEEYIAIKATVTTLQTALAEKEASILKFQSLLKQDRDEHSLAAARMQEELKRLQNVLLTHQQAYKELKESQNETTTNKAAVEQYIKQVHTLENHTAELHTTIASLESQLQTSREECVRWRSLSNDRLQSMEKLRLELETVHRNEVCIYKDECEKWRQEVVSLKTLLIKHTDSTNDKVNNVQKILKERDDRIHELMIQLRQARVDARKKQESADIPKVQELETEVDQVTRELETLRKRHDQLLSREKSARDEIRTLKSQLIKRPTSAARSDKSDNAVKEQLQRKVSTLEKEIDELKENLKEQLIINEQHRIKVNEDFEKWNKQKYWQQTAEKLKVKLKEKTEELEKVQQTCSGYRILIERLEKEKHVLESKNKALRGGSANVNAMKLEVLEIENAKLQAELEGMTVKLEMQQHHSGGLGAAMLQDKLEGQERKIAILELAAKVRFFFRIRDHSLLSSIQTPVFGAKTIPVVFISRGSGVLELNVNEKFFNSNDKANFACTMAKRIPVNRNKCYMCFNKSNIIHKYVILPMHFLGPAPNGR</sequence>
<evidence type="ECO:0000313" key="1">
    <source>
        <dbReference type="EMBL" id="KAI4458205.1"/>
    </source>
</evidence>